<dbReference type="Proteomes" id="UP000094056">
    <property type="component" value="Unassembled WGS sequence"/>
</dbReference>
<dbReference type="SUPFAM" id="SSF143011">
    <property type="entry name" value="RelE-like"/>
    <property type="match status" value="1"/>
</dbReference>
<reference evidence="1 2" key="1">
    <citation type="submission" date="2016-07" db="EMBL/GenBank/DDBJ databases">
        <title>Draft genome of Scalindua rubra, obtained from a brine-seawater interface in the Red Sea, sheds light on salt adaptation in anammox bacteria.</title>
        <authorList>
            <person name="Speth D.R."/>
            <person name="Lagkouvardos I."/>
            <person name="Wang Y."/>
            <person name="Qian P.-Y."/>
            <person name="Dutilh B.E."/>
            <person name="Jetten M.S."/>
        </authorList>
    </citation>
    <scope>NUCLEOTIDE SEQUENCE [LARGE SCALE GENOMIC DNA]</scope>
    <source>
        <strain evidence="1">BSI-1</strain>
    </source>
</reference>
<gene>
    <name evidence="1" type="ORF">SCARUB_05244</name>
</gene>
<organism evidence="1 2">
    <name type="scientific">Candidatus Scalindua rubra</name>
    <dbReference type="NCBI Taxonomy" id="1872076"/>
    <lineage>
        <taxon>Bacteria</taxon>
        <taxon>Pseudomonadati</taxon>
        <taxon>Planctomycetota</taxon>
        <taxon>Candidatus Brocadiia</taxon>
        <taxon>Candidatus Brocadiales</taxon>
        <taxon>Candidatus Scalinduaceae</taxon>
        <taxon>Candidatus Scalindua</taxon>
    </lineage>
</organism>
<evidence type="ECO:0008006" key="3">
    <source>
        <dbReference type="Google" id="ProtNLM"/>
    </source>
</evidence>
<dbReference type="AlphaFoldDB" id="A0A1E3X252"/>
<comment type="caution">
    <text evidence="1">The sequence shown here is derived from an EMBL/GenBank/DDBJ whole genome shotgun (WGS) entry which is preliminary data.</text>
</comment>
<name>A0A1E3X252_9BACT</name>
<evidence type="ECO:0000313" key="1">
    <source>
        <dbReference type="EMBL" id="ODS29658.1"/>
    </source>
</evidence>
<dbReference type="Gene3D" id="3.30.2310.20">
    <property type="entry name" value="RelE-like"/>
    <property type="match status" value="1"/>
</dbReference>
<dbReference type="EMBL" id="MAYW01000423">
    <property type="protein sequence ID" value="ODS29658.1"/>
    <property type="molecule type" value="Genomic_DNA"/>
</dbReference>
<evidence type="ECO:0000313" key="2">
    <source>
        <dbReference type="Proteomes" id="UP000094056"/>
    </source>
</evidence>
<dbReference type="InterPro" id="IPR035093">
    <property type="entry name" value="RelE/ParE_toxin_dom_sf"/>
</dbReference>
<sequence length="88" mass="10833">MKWRIGYSKEADKFIQKHNIRIEVREEMKKFLIKMKGENVNIDLRKLSGEWKGYYRLRKGKLRIIFEVSKSERFLFVEKIDFRGDVYK</sequence>
<proteinExistence type="predicted"/>
<accession>A0A1E3X252</accession>
<protein>
    <recommendedName>
        <fullName evidence="3">Plasmid stabilization system protein</fullName>
    </recommendedName>
</protein>